<gene>
    <name evidence="2" type="ORF">SDRG_11386</name>
</gene>
<dbReference type="InParanoid" id="T0Q8F9"/>
<protein>
    <submittedName>
        <fullName evidence="2">Uncharacterized protein</fullName>
    </submittedName>
</protein>
<accession>T0Q8F9</accession>
<feature type="transmembrane region" description="Helical" evidence="1">
    <location>
        <begin position="387"/>
        <end position="412"/>
    </location>
</feature>
<name>T0Q8F9_SAPDV</name>
<keyword evidence="3" id="KW-1185">Reference proteome</keyword>
<proteinExistence type="predicted"/>
<organism evidence="2 3">
    <name type="scientific">Saprolegnia diclina (strain VS20)</name>
    <dbReference type="NCBI Taxonomy" id="1156394"/>
    <lineage>
        <taxon>Eukaryota</taxon>
        <taxon>Sar</taxon>
        <taxon>Stramenopiles</taxon>
        <taxon>Oomycota</taxon>
        <taxon>Saprolegniomycetes</taxon>
        <taxon>Saprolegniales</taxon>
        <taxon>Saprolegniaceae</taxon>
        <taxon>Saprolegnia</taxon>
    </lineage>
</organism>
<dbReference type="GeneID" id="19952113"/>
<evidence type="ECO:0000313" key="3">
    <source>
        <dbReference type="Proteomes" id="UP000030762"/>
    </source>
</evidence>
<feature type="transmembrane region" description="Helical" evidence="1">
    <location>
        <begin position="305"/>
        <end position="326"/>
    </location>
</feature>
<keyword evidence="1" id="KW-1133">Transmembrane helix</keyword>
<evidence type="ECO:0000313" key="2">
    <source>
        <dbReference type="EMBL" id="EQC30906.1"/>
    </source>
</evidence>
<dbReference type="VEuPathDB" id="FungiDB:SDRG_11386"/>
<dbReference type="EMBL" id="JH767172">
    <property type="protein sequence ID" value="EQC30906.1"/>
    <property type="molecule type" value="Genomic_DNA"/>
</dbReference>
<feature type="transmembrane region" description="Helical" evidence="1">
    <location>
        <begin position="338"/>
        <end position="358"/>
    </location>
</feature>
<sequence length="575" mass="64940">MTRIAVCSHPVRRHTVRMNRVGLALSVVSLLNIASMPMKAYISEYLPWRAPPTVPDTYANYSDFNAQKLAFNGALYNNETLSRGATYLTDTVHDIQVMRYVLFPALVAPISRDNCLSQFLVGLPGLVFFTPAQMDYLCHLVEATNATTPVGVESGSCFRNTQLTLEIGTICLWVTRGDAVYGSNDSLALTYSFVYNAPRYCTWLWCKFAYRVFTTGIVIRRLWSQYYRHIVHLRQRLVLESHVATPRRDRWRYELVLGDPTAIILLDAWVALAFVVDIWLSTANVGIAVLRASQNSDIVVNLLNILYLSRTVWFGYFGLCMTAHLLRRYEAQHLFDEVDPTMVAIGVTVFGPLISWLSGNWAPLASVYHWLFSVLVPYEQKSEKDEIFLACVFYTFCIASLPVGYGFVAASVRHRAFPMLKYCKIGVGPRLRAIDYSSYVYNTVKNRLLLSLVRSFRDPSAMPSRGGSIYELFRRNANYKTSATLSLCGADCYLLCYDGDDVLTEKLRLSLLSSLSQNGRTTLIAESRTASPYIFNALEMQLPDVLRSRSSKVRVQGEVAFVAIQRPLAPSPWCL</sequence>
<keyword evidence="1" id="KW-0472">Membrane</keyword>
<evidence type="ECO:0000256" key="1">
    <source>
        <dbReference type="SAM" id="Phobius"/>
    </source>
</evidence>
<dbReference type="Proteomes" id="UP000030762">
    <property type="component" value="Unassembled WGS sequence"/>
</dbReference>
<keyword evidence="1" id="KW-0812">Transmembrane</keyword>
<feature type="transmembrane region" description="Helical" evidence="1">
    <location>
        <begin position="21"/>
        <end position="42"/>
    </location>
</feature>
<dbReference type="OMA" id="RIAVCSH"/>
<dbReference type="AlphaFoldDB" id="T0Q8F9"/>
<dbReference type="OrthoDB" id="78897at2759"/>
<reference evidence="2 3" key="1">
    <citation type="submission" date="2012-04" db="EMBL/GenBank/DDBJ databases">
        <title>The Genome Sequence of Saprolegnia declina VS20.</title>
        <authorList>
            <consortium name="The Broad Institute Genome Sequencing Platform"/>
            <person name="Russ C."/>
            <person name="Nusbaum C."/>
            <person name="Tyler B."/>
            <person name="van West P."/>
            <person name="Dieguez-Uribeondo J."/>
            <person name="de Bruijn I."/>
            <person name="Tripathy S."/>
            <person name="Jiang R."/>
            <person name="Young S.K."/>
            <person name="Zeng Q."/>
            <person name="Gargeya S."/>
            <person name="Fitzgerald M."/>
            <person name="Haas B."/>
            <person name="Abouelleil A."/>
            <person name="Alvarado L."/>
            <person name="Arachchi H.M."/>
            <person name="Berlin A."/>
            <person name="Chapman S.B."/>
            <person name="Goldberg J."/>
            <person name="Griggs A."/>
            <person name="Gujja S."/>
            <person name="Hansen M."/>
            <person name="Howarth C."/>
            <person name="Imamovic A."/>
            <person name="Larimer J."/>
            <person name="McCowen C."/>
            <person name="Montmayeur A."/>
            <person name="Murphy C."/>
            <person name="Neiman D."/>
            <person name="Pearson M."/>
            <person name="Priest M."/>
            <person name="Roberts A."/>
            <person name="Saif S."/>
            <person name="Shea T."/>
            <person name="Sisk P."/>
            <person name="Sykes S."/>
            <person name="Wortman J."/>
            <person name="Nusbaum C."/>
            <person name="Birren B."/>
        </authorList>
    </citation>
    <scope>NUCLEOTIDE SEQUENCE [LARGE SCALE GENOMIC DNA]</scope>
    <source>
        <strain evidence="2 3">VS20</strain>
    </source>
</reference>
<dbReference type="RefSeq" id="XP_008615644.1">
    <property type="nucleotide sequence ID" value="XM_008617422.1"/>
</dbReference>